<evidence type="ECO:0000313" key="5">
    <source>
        <dbReference type="Proteomes" id="UP001430356"/>
    </source>
</evidence>
<dbReference type="PANTHER" id="PTHR48104:SF30">
    <property type="entry name" value="METACASPASE-1"/>
    <property type="match status" value="1"/>
</dbReference>
<dbReference type="SUPFAM" id="SSF52129">
    <property type="entry name" value="Caspase-like"/>
    <property type="match status" value="1"/>
</dbReference>
<keyword evidence="5" id="KW-1185">Reference proteome</keyword>
<evidence type="ECO:0000313" key="4">
    <source>
        <dbReference type="EMBL" id="KAK7196880.1"/>
    </source>
</evidence>
<dbReference type="GO" id="GO:0005737">
    <property type="term" value="C:cytoplasm"/>
    <property type="evidence" value="ECO:0007669"/>
    <property type="project" value="TreeGrafter"/>
</dbReference>
<feature type="compositionally biased region" description="Basic and acidic residues" evidence="2">
    <location>
        <begin position="339"/>
        <end position="350"/>
    </location>
</feature>
<evidence type="ECO:0000259" key="3">
    <source>
        <dbReference type="Pfam" id="PF00656"/>
    </source>
</evidence>
<comment type="similarity">
    <text evidence="1">Belongs to the peptidase C14B family.</text>
</comment>
<name>A0AAW0EUX6_9TRYP</name>
<dbReference type="GO" id="GO:0004197">
    <property type="term" value="F:cysteine-type endopeptidase activity"/>
    <property type="evidence" value="ECO:0007669"/>
    <property type="project" value="InterPro"/>
</dbReference>
<proteinExistence type="inferred from homology"/>
<dbReference type="EMBL" id="JAECZO010000088">
    <property type="protein sequence ID" value="KAK7196880.1"/>
    <property type="molecule type" value="Genomic_DNA"/>
</dbReference>
<dbReference type="Gene3D" id="3.40.50.12660">
    <property type="match status" value="1"/>
</dbReference>
<comment type="caution">
    <text evidence="4">The sequence shown here is derived from an EMBL/GenBank/DDBJ whole genome shotgun (WGS) entry which is preliminary data.</text>
</comment>
<dbReference type="InterPro" id="IPR029030">
    <property type="entry name" value="Caspase-like_dom_sf"/>
</dbReference>
<feature type="region of interest" description="Disordered" evidence="2">
    <location>
        <begin position="339"/>
        <end position="452"/>
    </location>
</feature>
<accession>A0AAW0EUX6</accession>
<organism evidence="4 5">
    <name type="scientific">Novymonas esmeraldas</name>
    <dbReference type="NCBI Taxonomy" id="1808958"/>
    <lineage>
        <taxon>Eukaryota</taxon>
        <taxon>Discoba</taxon>
        <taxon>Euglenozoa</taxon>
        <taxon>Kinetoplastea</taxon>
        <taxon>Metakinetoplastina</taxon>
        <taxon>Trypanosomatida</taxon>
        <taxon>Trypanosomatidae</taxon>
        <taxon>Novymonas</taxon>
    </lineage>
</organism>
<dbReference type="InterPro" id="IPR011600">
    <property type="entry name" value="Pept_C14_caspase"/>
</dbReference>
<dbReference type="AlphaFoldDB" id="A0AAW0EUX6"/>
<dbReference type="Proteomes" id="UP001430356">
    <property type="component" value="Unassembled WGS sequence"/>
</dbReference>
<dbReference type="PANTHER" id="PTHR48104">
    <property type="entry name" value="METACASPASE-4"/>
    <property type="match status" value="1"/>
</dbReference>
<dbReference type="GO" id="GO:0006508">
    <property type="term" value="P:proteolysis"/>
    <property type="evidence" value="ECO:0007669"/>
    <property type="project" value="InterPro"/>
</dbReference>
<dbReference type="Pfam" id="PF00656">
    <property type="entry name" value="Peptidase_C14"/>
    <property type="match status" value="1"/>
</dbReference>
<evidence type="ECO:0000256" key="2">
    <source>
        <dbReference type="SAM" id="MobiDB-lite"/>
    </source>
</evidence>
<protein>
    <submittedName>
        <fullName evidence="4">Caspase domain containing protein</fullName>
    </submittedName>
</protein>
<feature type="domain" description="Peptidase C14 caspase" evidence="3">
    <location>
        <begin position="65"/>
        <end position="319"/>
    </location>
</feature>
<gene>
    <name evidence="4" type="ORF">NESM_000629200</name>
</gene>
<feature type="compositionally biased region" description="Low complexity" evidence="2">
    <location>
        <begin position="385"/>
        <end position="394"/>
    </location>
</feature>
<dbReference type="InterPro" id="IPR050452">
    <property type="entry name" value="Metacaspase"/>
</dbReference>
<sequence length="452" mass="50008">MEDEFETMPRHRPQRMLPHGMFHDLFVDRPSAINAEEERQKIDPDEIKTTLAYTPTSTFQDGDVKALLIGINYTGTEYALSGCVNDIHTMLDTLRKIDFPITESCILVDDETFPSVTAAPTRESIIKHISWLVKDAKPGDVLFFHYSGHGAQTKAISDKDEEYDQCIIPVDYQTTGCILDDDLFKMLVEPLPAGVRLTCVFDCCHSASMLDLPFAFVGSQGVTNDGATAHRMRKVRDGNFSKGDVVMFSGCEDDQTSADVQNTASFGDGETGAGGAATEAFTWALTNTTGLDYLNLLLKTRDVLKDKGFTQVPQLTSSKPLDLDKPFSLFGTVTANEEQLHEHVPEEFRRPPPPPHGPRHARPRGFGHGPMTAFRRGPAYEPPAQQQQQQQQQQPMDGWGPQTAYGGDAVADMGLAAPPVMETADGYEGDVEEGRHRHHHHQHQQQVQSADV</sequence>
<reference evidence="4 5" key="1">
    <citation type="journal article" date="2021" name="MBio">
        <title>A New Model Trypanosomatid, Novymonas esmeraldas: Genomic Perception of Its 'Candidatus Pandoraea novymonadis' Endosymbiont.</title>
        <authorList>
            <person name="Zakharova A."/>
            <person name="Saura A."/>
            <person name="Butenko A."/>
            <person name="Podesvova L."/>
            <person name="Warmusova S."/>
            <person name="Kostygov A.Y."/>
            <person name="Nenarokova A."/>
            <person name="Lukes J."/>
            <person name="Opperdoes F.R."/>
            <person name="Yurchenko V."/>
        </authorList>
    </citation>
    <scope>NUCLEOTIDE SEQUENCE [LARGE SCALE GENOMIC DNA]</scope>
    <source>
        <strain evidence="4 5">E262AT.01</strain>
    </source>
</reference>
<evidence type="ECO:0000256" key="1">
    <source>
        <dbReference type="ARBA" id="ARBA00009005"/>
    </source>
</evidence>